<reference evidence="1" key="1">
    <citation type="submission" date="2020-06" db="EMBL/GenBank/DDBJ databases">
        <title>Draft genome of Bugula neritina, a colonial animal packing powerful symbionts and potential medicines.</title>
        <authorList>
            <person name="Rayko M."/>
        </authorList>
    </citation>
    <scope>NUCLEOTIDE SEQUENCE [LARGE SCALE GENOMIC DNA]</scope>
    <source>
        <strain evidence="1">Kwan_BN1</strain>
    </source>
</reference>
<protein>
    <submittedName>
        <fullName evidence="1">Uncharacterized protein</fullName>
    </submittedName>
</protein>
<dbReference type="Gene3D" id="1.10.437.10">
    <property type="entry name" value="Blc2-like"/>
    <property type="match status" value="1"/>
</dbReference>
<gene>
    <name evidence="1" type="ORF">EB796_011379</name>
</gene>
<name>A0A7J7JV74_BUGNE</name>
<dbReference type="EMBL" id="VXIV02001717">
    <property type="protein sequence ID" value="KAF6030299.1"/>
    <property type="molecule type" value="Genomic_DNA"/>
</dbReference>
<organism evidence="1 2">
    <name type="scientific">Bugula neritina</name>
    <name type="common">Brown bryozoan</name>
    <name type="synonym">Sertularia neritina</name>
    <dbReference type="NCBI Taxonomy" id="10212"/>
    <lineage>
        <taxon>Eukaryota</taxon>
        <taxon>Metazoa</taxon>
        <taxon>Spiralia</taxon>
        <taxon>Lophotrochozoa</taxon>
        <taxon>Bryozoa</taxon>
        <taxon>Gymnolaemata</taxon>
        <taxon>Cheilostomatida</taxon>
        <taxon>Flustrina</taxon>
        <taxon>Buguloidea</taxon>
        <taxon>Bugulidae</taxon>
        <taxon>Bugula</taxon>
    </lineage>
</organism>
<keyword evidence="2" id="KW-1185">Reference proteome</keyword>
<dbReference type="Proteomes" id="UP000593567">
    <property type="component" value="Unassembled WGS sequence"/>
</dbReference>
<comment type="caution">
    <text evidence="1">The sequence shown here is derived from an EMBL/GenBank/DDBJ whole genome shotgun (WGS) entry which is preliminary data.</text>
</comment>
<dbReference type="GO" id="GO:0042981">
    <property type="term" value="P:regulation of apoptotic process"/>
    <property type="evidence" value="ECO:0007669"/>
    <property type="project" value="InterPro"/>
</dbReference>
<dbReference type="AlphaFoldDB" id="A0A7J7JV74"/>
<evidence type="ECO:0000313" key="2">
    <source>
        <dbReference type="Proteomes" id="UP000593567"/>
    </source>
</evidence>
<sequence length="161" mass="18440">MNTKMAACQNNQLEVDTGDVGGPCMKQYHLKWALALQSASDQKPRCCDTQATVGTKELLLHYIRYRLQNAGYDIDAYEDKVIQQLFENVGPLTTSLPGKVIADLEHTNKMFLDSSVKCIRLSHRDARPHYFAWLNELFRDRKLTWGRLAIVSHSLLVKLKF</sequence>
<accession>A0A7J7JV74</accession>
<dbReference type="InterPro" id="IPR036834">
    <property type="entry name" value="Bcl-2-like_sf"/>
</dbReference>
<proteinExistence type="predicted"/>
<evidence type="ECO:0000313" key="1">
    <source>
        <dbReference type="EMBL" id="KAF6030299.1"/>
    </source>
</evidence>
<dbReference type="SUPFAM" id="SSF56854">
    <property type="entry name" value="Bcl-2 inhibitors of programmed cell death"/>
    <property type="match status" value="1"/>
</dbReference>